<dbReference type="EMBL" id="AVOT02087870">
    <property type="protein sequence ID" value="MBW0571280.1"/>
    <property type="molecule type" value="Genomic_DNA"/>
</dbReference>
<evidence type="ECO:0000313" key="2">
    <source>
        <dbReference type="Proteomes" id="UP000765509"/>
    </source>
</evidence>
<comment type="caution">
    <text evidence="1">The sequence shown here is derived from an EMBL/GenBank/DDBJ whole genome shotgun (WGS) entry which is preliminary data.</text>
</comment>
<protein>
    <submittedName>
        <fullName evidence="1">Uncharacterized protein</fullName>
    </submittedName>
</protein>
<dbReference type="AlphaFoldDB" id="A0A9Q3PS38"/>
<gene>
    <name evidence="1" type="ORF">O181_110995</name>
</gene>
<sequence>MPILRVCACLGHADGGIVLHQKEAVANMNPRGLLHPGYERKQALLVDLLNHLGQGHSPIEKNQRCSHRRTKCPPYHEALTTRLMVYGKVLKFPLLLRHPPDLYPINLLPKFRCRFICPNNPGPII</sequence>
<reference evidence="1" key="1">
    <citation type="submission" date="2021-03" db="EMBL/GenBank/DDBJ databases">
        <title>Draft genome sequence of rust myrtle Austropuccinia psidii MF-1, a brazilian biotype.</title>
        <authorList>
            <person name="Quecine M.C."/>
            <person name="Pachon D.M.R."/>
            <person name="Bonatelli M.L."/>
            <person name="Correr F.H."/>
            <person name="Franceschini L.M."/>
            <person name="Leite T.F."/>
            <person name="Margarido G.R.A."/>
            <person name="Almeida C.A."/>
            <person name="Ferrarezi J.A."/>
            <person name="Labate C.A."/>
        </authorList>
    </citation>
    <scope>NUCLEOTIDE SEQUENCE</scope>
    <source>
        <strain evidence="1">MF-1</strain>
    </source>
</reference>
<name>A0A9Q3PS38_9BASI</name>
<evidence type="ECO:0000313" key="1">
    <source>
        <dbReference type="EMBL" id="MBW0571280.1"/>
    </source>
</evidence>
<dbReference type="Proteomes" id="UP000765509">
    <property type="component" value="Unassembled WGS sequence"/>
</dbReference>
<proteinExistence type="predicted"/>
<keyword evidence="2" id="KW-1185">Reference proteome</keyword>
<accession>A0A9Q3PS38</accession>
<organism evidence="1 2">
    <name type="scientific">Austropuccinia psidii MF-1</name>
    <dbReference type="NCBI Taxonomy" id="1389203"/>
    <lineage>
        <taxon>Eukaryota</taxon>
        <taxon>Fungi</taxon>
        <taxon>Dikarya</taxon>
        <taxon>Basidiomycota</taxon>
        <taxon>Pucciniomycotina</taxon>
        <taxon>Pucciniomycetes</taxon>
        <taxon>Pucciniales</taxon>
        <taxon>Sphaerophragmiaceae</taxon>
        <taxon>Austropuccinia</taxon>
    </lineage>
</organism>